<keyword evidence="2" id="KW-1185">Reference proteome</keyword>
<name>A0ACB9ADT6_CICIN</name>
<reference evidence="1 2" key="2">
    <citation type="journal article" date="2022" name="Mol. Ecol. Resour.">
        <title>The genomes of chicory, endive, great burdock and yacon provide insights into Asteraceae paleo-polyploidization history and plant inulin production.</title>
        <authorList>
            <person name="Fan W."/>
            <person name="Wang S."/>
            <person name="Wang H."/>
            <person name="Wang A."/>
            <person name="Jiang F."/>
            <person name="Liu H."/>
            <person name="Zhao H."/>
            <person name="Xu D."/>
            <person name="Zhang Y."/>
        </authorList>
    </citation>
    <scope>NUCLEOTIDE SEQUENCE [LARGE SCALE GENOMIC DNA]</scope>
    <source>
        <strain evidence="2">cv. Punajuju</strain>
        <tissue evidence="1">Leaves</tissue>
    </source>
</reference>
<evidence type="ECO:0000313" key="1">
    <source>
        <dbReference type="EMBL" id="KAI3708169.1"/>
    </source>
</evidence>
<dbReference type="Proteomes" id="UP001055811">
    <property type="component" value="Linkage Group LG07"/>
</dbReference>
<dbReference type="EMBL" id="CM042015">
    <property type="protein sequence ID" value="KAI3708169.1"/>
    <property type="molecule type" value="Genomic_DNA"/>
</dbReference>
<accession>A0ACB9ADT6</accession>
<protein>
    <submittedName>
        <fullName evidence="1">Uncharacterized protein</fullName>
    </submittedName>
</protein>
<gene>
    <name evidence="1" type="ORF">L2E82_37283</name>
</gene>
<comment type="caution">
    <text evidence="1">The sequence shown here is derived from an EMBL/GenBank/DDBJ whole genome shotgun (WGS) entry which is preliminary data.</text>
</comment>
<organism evidence="1 2">
    <name type="scientific">Cichorium intybus</name>
    <name type="common">Chicory</name>
    <dbReference type="NCBI Taxonomy" id="13427"/>
    <lineage>
        <taxon>Eukaryota</taxon>
        <taxon>Viridiplantae</taxon>
        <taxon>Streptophyta</taxon>
        <taxon>Embryophyta</taxon>
        <taxon>Tracheophyta</taxon>
        <taxon>Spermatophyta</taxon>
        <taxon>Magnoliopsida</taxon>
        <taxon>eudicotyledons</taxon>
        <taxon>Gunneridae</taxon>
        <taxon>Pentapetalae</taxon>
        <taxon>asterids</taxon>
        <taxon>campanulids</taxon>
        <taxon>Asterales</taxon>
        <taxon>Asteraceae</taxon>
        <taxon>Cichorioideae</taxon>
        <taxon>Cichorieae</taxon>
        <taxon>Cichoriinae</taxon>
        <taxon>Cichorium</taxon>
    </lineage>
</organism>
<evidence type="ECO:0000313" key="2">
    <source>
        <dbReference type="Proteomes" id="UP001055811"/>
    </source>
</evidence>
<sequence length="126" mass="14858">MEKSSQFLEFEKPIIEFDLQVWILFLEIELWVLKSIPAPFKYVQEQTTKSHPLYAEALIPSRKLRSASSLVDVGWKKINKTSDTNYNTCEPTRVTRYRDIVCPNFEINPRPLGFTSREGKNYEKKR</sequence>
<proteinExistence type="predicted"/>
<reference evidence="2" key="1">
    <citation type="journal article" date="2022" name="Mol. Ecol. Resour.">
        <title>The genomes of chicory, endive, great burdock and yacon provide insights into Asteraceae palaeo-polyploidization history and plant inulin production.</title>
        <authorList>
            <person name="Fan W."/>
            <person name="Wang S."/>
            <person name="Wang H."/>
            <person name="Wang A."/>
            <person name="Jiang F."/>
            <person name="Liu H."/>
            <person name="Zhao H."/>
            <person name="Xu D."/>
            <person name="Zhang Y."/>
        </authorList>
    </citation>
    <scope>NUCLEOTIDE SEQUENCE [LARGE SCALE GENOMIC DNA]</scope>
    <source>
        <strain evidence="2">cv. Punajuju</strain>
    </source>
</reference>